<dbReference type="InterPro" id="IPR016181">
    <property type="entry name" value="Acyl_CoA_acyltransferase"/>
</dbReference>
<reference evidence="5" key="1">
    <citation type="submission" date="2015-08" db="EMBL/GenBank/DDBJ databases">
        <title>Fjat-14210 dsm16467.</title>
        <authorList>
            <person name="Liu B."/>
            <person name="Wang J."/>
            <person name="Zhu Y."/>
            <person name="Liu G."/>
            <person name="Chen Q."/>
            <person name="Chen Z."/>
            <person name="Lan J."/>
            <person name="Che J."/>
            <person name="Ge C."/>
            <person name="Shi H."/>
            <person name="Pan Z."/>
            <person name="Liu X."/>
        </authorList>
    </citation>
    <scope>NUCLEOTIDE SEQUENCE [LARGE SCALE GENOMIC DNA]</scope>
    <source>
        <strain evidence="5">DSM 16467</strain>
    </source>
</reference>
<evidence type="ECO:0000313" key="5">
    <source>
        <dbReference type="Proteomes" id="UP000037558"/>
    </source>
</evidence>
<dbReference type="OrthoDB" id="46888at2"/>
<keyword evidence="5" id="KW-1185">Reference proteome</keyword>
<evidence type="ECO:0000256" key="1">
    <source>
        <dbReference type="ARBA" id="ARBA00022679"/>
    </source>
</evidence>
<dbReference type="InterPro" id="IPR000182">
    <property type="entry name" value="GNAT_dom"/>
</dbReference>
<dbReference type="Proteomes" id="UP000037558">
    <property type="component" value="Unassembled WGS sequence"/>
</dbReference>
<keyword evidence="1 4" id="KW-0808">Transferase</keyword>
<proteinExistence type="predicted"/>
<comment type="caution">
    <text evidence="4">The sequence shown here is derived from an EMBL/GenBank/DDBJ whole genome shotgun (WGS) entry which is preliminary data.</text>
</comment>
<evidence type="ECO:0000256" key="2">
    <source>
        <dbReference type="ARBA" id="ARBA00023315"/>
    </source>
</evidence>
<feature type="domain" description="N-acetyltransferase" evidence="3">
    <location>
        <begin position="25"/>
        <end position="179"/>
    </location>
</feature>
<evidence type="ECO:0000259" key="3">
    <source>
        <dbReference type="PROSITE" id="PS51186"/>
    </source>
</evidence>
<dbReference type="InterPro" id="IPR050832">
    <property type="entry name" value="Bact_Acetyltransf"/>
</dbReference>
<dbReference type="RefSeq" id="WP_053401826.1">
    <property type="nucleotide sequence ID" value="NZ_LILC01000015.1"/>
</dbReference>
<dbReference type="Pfam" id="PF00583">
    <property type="entry name" value="Acetyltransf_1"/>
    <property type="match status" value="1"/>
</dbReference>
<dbReference type="SUPFAM" id="SSF55729">
    <property type="entry name" value="Acyl-CoA N-acyltransferases (Nat)"/>
    <property type="match status" value="1"/>
</dbReference>
<name>A0A0M0L4H0_9BACI</name>
<organism evidence="4 5">
    <name type="scientific">Priestia koreensis</name>
    <dbReference type="NCBI Taxonomy" id="284581"/>
    <lineage>
        <taxon>Bacteria</taxon>
        <taxon>Bacillati</taxon>
        <taxon>Bacillota</taxon>
        <taxon>Bacilli</taxon>
        <taxon>Bacillales</taxon>
        <taxon>Bacillaceae</taxon>
        <taxon>Priestia</taxon>
    </lineage>
</organism>
<dbReference type="CDD" id="cd04301">
    <property type="entry name" value="NAT_SF"/>
    <property type="match status" value="1"/>
</dbReference>
<dbReference type="Gene3D" id="3.40.630.30">
    <property type="match status" value="1"/>
</dbReference>
<dbReference type="PROSITE" id="PS51186">
    <property type="entry name" value="GNAT"/>
    <property type="match status" value="1"/>
</dbReference>
<dbReference type="AlphaFoldDB" id="A0A0M0L4H0"/>
<dbReference type="STRING" id="284581.AMD01_12860"/>
<dbReference type="GO" id="GO:0016747">
    <property type="term" value="F:acyltransferase activity, transferring groups other than amino-acyl groups"/>
    <property type="evidence" value="ECO:0007669"/>
    <property type="project" value="InterPro"/>
</dbReference>
<dbReference type="PANTHER" id="PTHR43877">
    <property type="entry name" value="AMINOALKYLPHOSPHONATE N-ACETYLTRANSFERASE-RELATED-RELATED"/>
    <property type="match status" value="1"/>
</dbReference>
<dbReference type="PATRIC" id="fig|284581.3.peg.1555"/>
<accession>A0A0M0L4H0</accession>
<keyword evidence="2" id="KW-0012">Acyltransferase</keyword>
<gene>
    <name evidence="4" type="ORF">AMD01_12860</name>
</gene>
<dbReference type="EMBL" id="LILC01000015">
    <property type="protein sequence ID" value="KOO45955.1"/>
    <property type="molecule type" value="Genomic_DNA"/>
</dbReference>
<evidence type="ECO:0000313" key="4">
    <source>
        <dbReference type="EMBL" id="KOO45955.1"/>
    </source>
</evidence>
<sequence length="184" mass="21563">MITIQQIHKEHYPQGKNVHYKYTSDQYYEVKVEKIGNGWCFSMQEKRFSAPFVKELEEDIFQPHKDGSEVYIAFFEGKEAAIMVIQEMEWNHTLLIHDLYVESAFKRLGIGQSLIQFAKQRAITLGVRSIILETQTSNYPAIQFYIRNGFEPVGLNTISYANHDIQNREVRIEMGYVLKECDIE</sequence>
<protein>
    <submittedName>
        <fullName evidence="4">Acetyltransferase</fullName>
    </submittedName>
</protein>